<evidence type="ECO:0000256" key="1">
    <source>
        <dbReference type="SAM" id="MobiDB-lite"/>
    </source>
</evidence>
<feature type="compositionally biased region" description="Low complexity" evidence="1">
    <location>
        <begin position="691"/>
        <end position="701"/>
    </location>
</feature>
<dbReference type="EMBL" id="CAUYUE010000006">
    <property type="protein sequence ID" value="CAK0780767.1"/>
    <property type="molecule type" value="Genomic_DNA"/>
</dbReference>
<feature type="region of interest" description="Disordered" evidence="1">
    <location>
        <begin position="643"/>
        <end position="702"/>
    </location>
</feature>
<feature type="region of interest" description="Disordered" evidence="1">
    <location>
        <begin position="2406"/>
        <end position="2426"/>
    </location>
</feature>
<gene>
    <name evidence="2" type="ORF">CVIRNUC_005168</name>
</gene>
<dbReference type="Proteomes" id="UP001314263">
    <property type="component" value="Unassembled WGS sequence"/>
</dbReference>
<feature type="compositionally biased region" description="Low complexity" evidence="1">
    <location>
        <begin position="463"/>
        <end position="481"/>
    </location>
</feature>
<organism evidence="2 3">
    <name type="scientific">Coccomyxa viridis</name>
    <dbReference type="NCBI Taxonomy" id="1274662"/>
    <lineage>
        <taxon>Eukaryota</taxon>
        <taxon>Viridiplantae</taxon>
        <taxon>Chlorophyta</taxon>
        <taxon>core chlorophytes</taxon>
        <taxon>Trebouxiophyceae</taxon>
        <taxon>Trebouxiophyceae incertae sedis</taxon>
        <taxon>Coccomyxaceae</taxon>
        <taxon>Coccomyxa</taxon>
    </lineage>
</organism>
<dbReference type="PANTHER" id="PTHR12517">
    <property type="entry name" value="VACUOLAR PROTEIN SORTING-ASSOCIATED PROTEIN 13B"/>
    <property type="match status" value="1"/>
</dbReference>
<feature type="region of interest" description="Disordered" evidence="1">
    <location>
        <begin position="280"/>
        <end position="315"/>
    </location>
</feature>
<feature type="compositionally biased region" description="Low complexity" evidence="1">
    <location>
        <begin position="102"/>
        <end position="113"/>
    </location>
</feature>
<accession>A0AAV1I677</accession>
<feature type="region of interest" description="Disordered" evidence="1">
    <location>
        <begin position="100"/>
        <end position="120"/>
    </location>
</feature>
<evidence type="ECO:0008006" key="4">
    <source>
        <dbReference type="Google" id="ProtNLM"/>
    </source>
</evidence>
<evidence type="ECO:0000313" key="3">
    <source>
        <dbReference type="Proteomes" id="UP001314263"/>
    </source>
</evidence>
<name>A0AAV1I677_9CHLO</name>
<dbReference type="PANTHER" id="PTHR12517:SF0">
    <property type="entry name" value="INTERMEMBRANE LIPID TRANSFER PROTEIN VPS13B"/>
    <property type="match status" value="1"/>
</dbReference>
<sequence length="3081" mass="322602">MERLLTPIVSRLLSRFVKSAAGRDGSNLRASLSGGKVVLHNLELNLTSLFEGLPVTVDRAFAMQLTINIPWTSLGSQPIQVHLDTVEVVLTQREEPYSNFASSEGVMSSGPSSKGHPEQAEPLLSGSWMGSLTNLLLRTLLDVSVSISNAVVKLHARQTAAILMSKRIHIISAAGDWLSDLEEPRKWLKKTLHLASVSLSLEALSMQKPAHDLPVPLLHIDEAEVSALFPVFAVLEGQTKGSYKGAIDAKLAPLTLWATESRIDSLRGIVTRLLASLSVPEGQKTEERTKSQAAASLPEDATSMSMFSQRRGRRMQAEARTASSSLYSGRASSGISSAASGAMNAVGAAWILVSAEAASDGSLALEDAAPLPEPPKLDISVSVSVMSQGASITLYRDETIKQDYEARQASGLTSPRAVPAWLQALRAENSSPQAQPQHALHSIVSPRKSRFLQDFEEAAASLPVSPSSSLPISPAQSLIPPQGGGTDPSQPLGIPSLDSLSRPSLPAPLLALAWDGLSMHAHVAEERLQRLTVSLAGCAIQRAVQAAPADPPSTSEPGLEEILGLHPMASVESPALEQPDGSVLALRMQWQAASEQPDPLEQRVAIHVGQLFAAHVPGLVSELHAFSAQAWSCQDLPQAASSMAGTSDAVHEAVGSSRSQRELHPDSSQEIASSSPNKGASMTQEELPCVQAQGQQSGQGSEWHVAPPAWLTGGIILDASVLSLQLAALSGPAALAQAVILSIERCSVHLGTFKPSARPRSLLAQLLSLQKQPLPARGLRLALSGTQILVAEQWSHAASRAADPEAALEAAGAAAVSEPADIYALVTPVTAKEPSSTSAGVESAADSWALSSVASLLKLEMSGLQLAALAAVVQAVQADLSGWSPQVPAQQGDPHAVPSRAPHAASLTSAALSVQGLWLTGSPAGAAQLEPKMSSCHTAGSQPSTFCGAEVTEASVHSAAASACTSMLVRQPNVAIGRSIRCEICLVEIGIQRQPPSIAEPSSKDKVIAVNADPTGASRKSTPSKAMRTQLPVLYIHSIDICGSSSSAAEGKTGSALAFSLETASFGLSSSQVTLLAAFLKAAIGAPTLPQLTSSPAIQQHAVPAAPMQLSVSCNSVTGQLSTGDIAAEELADSHGAAESIAVCIHDAHATLDRAASKDLRENLALSVGLFELSALCQEKGHNLACFWLVRSFGNPGSKIKEPCGPALAMSITKRLLRGSREELQDITFTIKAIATQICPAALHPLKAILHAASVPSAVQQIPGPSLAQPMPAEPAARRSIRVAIRHASVDVLAALQQEHTLSTSAASSSTPAGSIRASAADLVLMHHSDAHGPQPEGRRRTQQRAAEQIEATALTATATLFGPGMPFRGAPLLLPVDLNLTLMIEEQSLLVSIVAPLLYAQLSCASVETLSRLAHSFTGDIVGMSNLEKPVAAGDTTGDQAALSLTVASQHLRVDLCADAATAPDAVPEERLLQDAAACVELTDLQVSIQSSTHGQSVLVQGLVQASCLDDSTACLEMILEPSPVEILLQRGLSHANSSSCYEQSSQPLQSTRDILDATSDCLLSSLPPPPGLSVLIGAPSGPLRVRLSELRLRSLRRLLAQLRPSASPSSAGSSSPLPSHDESLHDVYTAVCKEHAAGSESQAGKVQQAAAIELQNFCSLDLQFGQLGTAESITLPQGGSMCYRWHTHPGLDSSAKRLLQLRGSSQAASSPSEGHRAASRQAGGACSKHNAREDLHWSEPIDAMSCTASLVAVEVAPGAQAYIAVIVAQAGSTWQLALKKGHRLVNRTGQTLQMLHRCPFGLQACAAGLTADMITIEPEEAHALEVLVFGPGRHVDIIAESCSNSIQVWLGPAAGWSKAVCLYESRQQAGVLEAAGADAQIPHEHAQMARSVLGSLCYQLTAPTQGSGQADILLWPQASLHNGLPVDVAFSLKGDAEMSGVVARHASAVLGLDIRSSLSFKILLTAKGCSEQSSGWSKASTETTEASNHTLPPLRQYSAVDLLFDDNVVHVYLYTEAIQEGAPMLRFVLRPQLVVCNLTQQLCHVHLSPSRRILAQPGKELVYDWQPLLERPEFVSLSIDDTTLLKTQNGDSHAAFQSEPLSTEACAPQLVVLWSENAGVRSFQLVSMQISLEGRDFSAPLQPSTPACETCSISISDGVYLSNLLPSDLYAAHSGESAPAADSLCVLSGQSAPLSWRWQKSTAGGPCIALGLSAQSTAQVAQLLQSGRAKDSAEAWAANASPTWQRAGPAAPAEPETSSARGAGAAPSLASSFADFLEGQVSSRGPPAQPWGSEWQSGASEGIIDLSVHRGRRTLIVLRGSDGQEVLAACRILVAHGRIHIVIFSDPQPPVVVNNSLATDLEVCVECSNKDHADGTVTYTKTERITPVPAGSQRALRQTFSQGWAPSQDLREDASQQSTLQADAEEEEAFLEAVTKQQGPVMGQEPPQLLLKYRTVGAAGWAGQCVLSENTSCSTGGMRVETQRWGASLHVDISSAPDCHADGPGSLQRPGAAIVQDAMSLRLALKCLQVSLWDDERRTILGSPARGIPGSTPHEQEAFCLTLDGLVVSATHTPSQGTTLPRLLGVSVEAEGIQCDSHLPGTSSVLLHSQPASQTAKQASQLQAPLHLQLQVSMAEGASTAQGVSLQESWVNLLSIRVPVLAMAVDDALLACADRLMQHWSTPGGAEHAVTGTASADQDGAASSQGLQALHAALIEAAAVSAGGPRLLLQSLSIAPLHFLADVHLAGGSRHVPISVDTHRAPVRLSGLQGQQLLFRPAVMLQAAAAHLTAEALMNVPRMLGSLELLLNPTGLLTSVSAGLEDLLGLPFAALVEASPAQFVASLGRGPASLLWHVSGWTLTSVSGFSAAASRVIQRNISVRQAISELEAAPKPGMMASLRRRAASAVTLPFDLVSGVTAGIASTTGIDRRVKPRHAARVPGPGDIEVSSEICMHAALAAGAAAGSYIFHCAAAEAVVYENAGGQVSGATALHRPVLLLTRHQLVALTSGGIRLAAALPLRGAKLQSDHLLLQLRLESCPHPQASGQPGTAKLHASVSGSMWLVLMPILRQLVERENGCQS</sequence>
<feature type="region of interest" description="Disordered" evidence="1">
    <location>
        <begin position="463"/>
        <end position="498"/>
    </location>
</feature>
<feature type="compositionally biased region" description="Polar residues" evidence="1">
    <location>
        <begin position="1704"/>
        <end position="1714"/>
    </location>
</feature>
<feature type="region of interest" description="Disordered" evidence="1">
    <location>
        <begin position="2236"/>
        <end position="2267"/>
    </location>
</feature>
<dbReference type="Pfam" id="PF24917">
    <property type="entry name" value="BLTP3A_B"/>
    <property type="match status" value="1"/>
</dbReference>
<protein>
    <recommendedName>
        <fullName evidence="4">Chorein N-terminal domain-containing protein</fullName>
    </recommendedName>
</protein>
<dbReference type="InterPro" id="IPR039782">
    <property type="entry name" value="VPS13B"/>
</dbReference>
<dbReference type="InterPro" id="IPR026728">
    <property type="entry name" value="BLTP3A/B"/>
</dbReference>
<feature type="compositionally biased region" description="Polar residues" evidence="1">
    <location>
        <begin position="668"/>
        <end position="684"/>
    </location>
</feature>
<proteinExistence type="predicted"/>
<reference evidence="2 3" key="1">
    <citation type="submission" date="2023-10" db="EMBL/GenBank/DDBJ databases">
        <authorList>
            <person name="Maclean D."/>
            <person name="Macfadyen A."/>
        </authorList>
    </citation>
    <scope>NUCLEOTIDE SEQUENCE [LARGE SCALE GENOMIC DNA]</scope>
</reference>
<keyword evidence="3" id="KW-1185">Reference proteome</keyword>
<evidence type="ECO:0000313" key="2">
    <source>
        <dbReference type="EMBL" id="CAK0780767.1"/>
    </source>
</evidence>
<feature type="region of interest" description="Disordered" evidence="1">
    <location>
        <begin position="1704"/>
        <end position="1728"/>
    </location>
</feature>
<comment type="caution">
    <text evidence="2">The sequence shown here is derived from an EMBL/GenBank/DDBJ whole genome shotgun (WGS) entry which is preliminary data.</text>
</comment>